<evidence type="ECO:0008006" key="4">
    <source>
        <dbReference type="Google" id="ProtNLM"/>
    </source>
</evidence>
<evidence type="ECO:0000256" key="1">
    <source>
        <dbReference type="SAM" id="MobiDB-lite"/>
    </source>
</evidence>
<dbReference type="RefSeq" id="WP_213116547.1">
    <property type="nucleotide sequence ID" value="NZ_JAGYPF010000001.1"/>
</dbReference>
<protein>
    <recommendedName>
        <fullName evidence="4">Polyhydroxyalkanoate biosynthesis repressor PhaR</fullName>
    </recommendedName>
</protein>
<organism evidence="2 3">
    <name type="scientific">Neobacillus rhizophilus</name>
    <dbReference type="NCBI Taxonomy" id="2833579"/>
    <lineage>
        <taxon>Bacteria</taxon>
        <taxon>Bacillati</taxon>
        <taxon>Bacillota</taxon>
        <taxon>Bacilli</taxon>
        <taxon>Bacillales</taxon>
        <taxon>Bacillaceae</taxon>
        <taxon>Neobacillus</taxon>
    </lineage>
</organism>
<name>A0A942U2K7_9BACI</name>
<proteinExistence type="predicted"/>
<feature type="compositionally biased region" description="Basic and acidic residues" evidence="1">
    <location>
        <begin position="218"/>
        <end position="234"/>
    </location>
</feature>
<evidence type="ECO:0000313" key="2">
    <source>
        <dbReference type="EMBL" id="MBS4212075.1"/>
    </source>
</evidence>
<sequence length="243" mass="27973">MSKEKTYDLFAGYKLLSEMWEKQLMDLLFKATDNKEFVRTANIGLDLHSRYMERVRKNQEFIAALMNIPTKKDVANAAKMSIQAEEKFDSLEEQVWNLQDGLASFSKENLTFLQEIINTINQMKAESLKTKAELAETKKIKTDLQDLRQGLVDIKILQVNLQEMCKELEGLKVIQAELKDSLTHQEPPKTDRGLEELRQEIAQLAEIKSEIASLKELMGKEKERKQKKEPEKELVLPGASTTK</sequence>
<keyword evidence="3" id="KW-1185">Reference proteome</keyword>
<accession>A0A942U2K7</accession>
<dbReference type="AlphaFoldDB" id="A0A942U2K7"/>
<comment type="caution">
    <text evidence="2">The sequence shown here is derived from an EMBL/GenBank/DDBJ whole genome shotgun (WGS) entry which is preliminary data.</text>
</comment>
<dbReference type="EMBL" id="JAGYPF010000001">
    <property type="protein sequence ID" value="MBS4212075.1"/>
    <property type="molecule type" value="Genomic_DNA"/>
</dbReference>
<evidence type="ECO:0000313" key="3">
    <source>
        <dbReference type="Proteomes" id="UP000679749"/>
    </source>
</evidence>
<reference evidence="2" key="1">
    <citation type="submission" date="2021-05" db="EMBL/GenBank/DDBJ databases">
        <title>Novel Bacillus species.</title>
        <authorList>
            <person name="Liu G."/>
        </authorList>
    </citation>
    <scope>NUCLEOTIDE SEQUENCE</scope>
    <source>
        <strain evidence="2">FJAT-49825</strain>
    </source>
</reference>
<gene>
    <name evidence="2" type="ORF">KHA99_06320</name>
</gene>
<feature type="region of interest" description="Disordered" evidence="1">
    <location>
        <begin position="218"/>
        <end position="243"/>
    </location>
</feature>
<dbReference type="Proteomes" id="UP000679749">
    <property type="component" value="Unassembled WGS sequence"/>
</dbReference>